<gene>
    <name evidence="2" type="ORF">HAX54_028634</name>
</gene>
<reference evidence="2 3" key="1">
    <citation type="journal article" date="2021" name="BMC Genomics">
        <title>Datura genome reveals duplications of psychoactive alkaloid biosynthetic genes and high mutation rate following tissue culture.</title>
        <authorList>
            <person name="Rajewski A."/>
            <person name="Carter-House D."/>
            <person name="Stajich J."/>
            <person name="Litt A."/>
        </authorList>
    </citation>
    <scope>NUCLEOTIDE SEQUENCE [LARGE SCALE GENOMIC DNA]</scope>
    <source>
        <strain evidence="2">AR-01</strain>
    </source>
</reference>
<evidence type="ECO:0000313" key="2">
    <source>
        <dbReference type="EMBL" id="MCD9642044.1"/>
    </source>
</evidence>
<organism evidence="2 3">
    <name type="scientific">Datura stramonium</name>
    <name type="common">Jimsonweed</name>
    <name type="synonym">Common thornapple</name>
    <dbReference type="NCBI Taxonomy" id="4076"/>
    <lineage>
        <taxon>Eukaryota</taxon>
        <taxon>Viridiplantae</taxon>
        <taxon>Streptophyta</taxon>
        <taxon>Embryophyta</taxon>
        <taxon>Tracheophyta</taxon>
        <taxon>Spermatophyta</taxon>
        <taxon>Magnoliopsida</taxon>
        <taxon>eudicotyledons</taxon>
        <taxon>Gunneridae</taxon>
        <taxon>Pentapetalae</taxon>
        <taxon>asterids</taxon>
        <taxon>lamiids</taxon>
        <taxon>Solanales</taxon>
        <taxon>Solanaceae</taxon>
        <taxon>Solanoideae</taxon>
        <taxon>Datureae</taxon>
        <taxon>Datura</taxon>
    </lineage>
</organism>
<proteinExistence type="predicted"/>
<feature type="region of interest" description="Disordered" evidence="1">
    <location>
        <begin position="1"/>
        <end position="26"/>
    </location>
</feature>
<dbReference type="Proteomes" id="UP000823775">
    <property type="component" value="Unassembled WGS sequence"/>
</dbReference>
<evidence type="ECO:0000313" key="3">
    <source>
        <dbReference type="Proteomes" id="UP000823775"/>
    </source>
</evidence>
<feature type="region of interest" description="Disordered" evidence="1">
    <location>
        <begin position="74"/>
        <end position="109"/>
    </location>
</feature>
<protein>
    <submittedName>
        <fullName evidence="2">Uncharacterized protein</fullName>
    </submittedName>
</protein>
<sequence>MEGVWSLCGGEEKEESVGSERKNRRKGRWNLEEAAVFLVGTGKRESGGRDVRGAPPRFYWRQRGRIRENLAKNGAAAGEVRERGEEEDGVEREKGCDARVRKRENGEMS</sequence>
<feature type="compositionally biased region" description="Basic and acidic residues" evidence="1">
    <location>
        <begin position="91"/>
        <end position="109"/>
    </location>
</feature>
<name>A0ABS8V5D0_DATST</name>
<keyword evidence="3" id="KW-1185">Reference proteome</keyword>
<dbReference type="EMBL" id="JACEIK010003519">
    <property type="protein sequence ID" value="MCD9642044.1"/>
    <property type="molecule type" value="Genomic_DNA"/>
</dbReference>
<evidence type="ECO:0000256" key="1">
    <source>
        <dbReference type="SAM" id="MobiDB-lite"/>
    </source>
</evidence>
<accession>A0ABS8V5D0</accession>
<comment type="caution">
    <text evidence="2">The sequence shown here is derived from an EMBL/GenBank/DDBJ whole genome shotgun (WGS) entry which is preliminary data.</text>
</comment>